<name>A0A1I8ESZ0_WUCBA</name>
<sequence length="154" mass="18155">MERCSFILKKKNRKCRMLVITVRNIVKSMLFAMSRMRIVSFVQPIQDTVNKSQLQKHLSSRCNSRLPEVQWIVKNFNLAGSPNEVEPWYRPSHDEFLRIRKNIVSDITNSFLKNDCIENCASSFSKLNKKHIWQISSIIVCLILYRTSMNRFAE</sequence>
<accession>A0A1I8ESZ0</accession>
<feature type="domain" description="Zinc finger CCCH-type TRM13" evidence="1">
    <location>
        <begin position="3"/>
        <end position="19"/>
    </location>
</feature>
<reference evidence="2" key="1">
    <citation type="submission" date="2016-11" db="UniProtKB">
        <authorList>
            <consortium name="WormBaseParasite"/>
        </authorList>
    </citation>
    <scope>IDENTIFICATION</scope>
    <source>
        <strain evidence="2">pt0022</strain>
    </source>
</reference>
<evidence type="ECO:0000313" key="2">
    <source>
        <dbReference type="WBParaSite" id="maker-PairedContig_4742-snap-gene-0.14-mRNA-1"/>
    </source>
</evidence>
<dbReference type="GO" id="GO:0008168">
    <property type="term" value="F:methyltransferase activity"/>
    <property type="evidence" value="ECO:0007669"/>
    <property type="project" value="InterPro"/>
</dbReference>
<proteinExistence type="predicted"/>
<dbReference type="InterPro" id="IPR021721">
    <property type="entry name" value="Znf_CCCH-type_TRM13"/>
</dbReference>
<dbReference type="WBParaSite" id="maker-PairedContig_4742-snap-gene-0.14-mRNA-1">
    <property type="protein sequence ID" value="maker-PairedContig_4742-snap-gene-0.14-mRNA-1"/>
    <property type="gene ID" value="maker-PairedContig_4742-snap-gene-0.14"/>
</dbReference>
<evidence type="ECO:0000259" key="1">
    <source>
        <dbReference type="Pfam" id="PF11722"/>
    </source>
</evidence>
<protein>
    <submittedName>
        <fullName evidence="2">Zf-TRM13_CCCH domain-containing protein</fullName>
    </submittedName>
</protein>
<dbReference type="Pfam" id="PF11722">
    <property type="entry name" value="zf-TRM13_CCCH"/>
    <property type="match status" value="1"/>
</dbReference>
<organism evidence="2">
    <name type="scientific">Wuchereria bancrofti</name>
    <dbReference type="NCBI Taxonomy" id="6293"/>
    <lineage>
        <taxon>Eukaryota</taxon>
        <taxon>Metazoa</taxon>
        <taxon>Ecdysozoa</taxon>
        <taxon>Nematoda</taxon>
        <taxon>Chromadorea</taxon>
        <taxon>Rhabditida</taxon>
        <taxon>Spirurina</taxon>
        <taxon>Spiruromorpha</taxon>
        <taxon>Filarioidea</taxon>
        <taxon>Onchocercidae</taxon>
        <taxon>Wuchereria</taxon>
    </lineage>
</organism>
<dbReference type="STRING" id="6293.A0A1I8ESZ0"/>
<dbReference type="AlphaFoldDB" id="A0A1I8ESZ0"/>